<comment type="caution">
    <text evidence="8">The sequence shown here is derived from an EMBL/GenBank/DDBJ whole genome shotgun (WGS) entry which is preliminary data.</text>
</comment>
<dbReference type="OrthoDB" id="9802802at2"/>
<sequence length="232" mass="25019">MDQTKTDKKSVTSTHKTGPAPARRRPGRPVDPAARERRIAAILAAARRCFARDGFWKASIGDICREAEISPGNLYQYFDSKDDIVLAMAEAERQSILELLRGWLDTDDLAATVDNYSALVFQAPGPEQRAEARLAVEVLAEASRNPRIAEAFCRVDDDLRQAIADAIRRAQANGTVDPALPPEPAATAMLAIYDGLIGRLVIEPAEGCDALLAAARCAAQALLRRPPTAGSS</sequence>
<proteinExistence type="predicted"/>
<keyword evidence="1" id="KW-0678">Repressor</keyword>
<dbReference type="SUPFAM" id="SSF48498">
    <property type="entry name" value="Tetracyclin repressor-like, C-terminal domain"/>
    <property type="match status" value="1"/>
</dbReference>
<evidence type="ECO:0000313" key="9">
    <source>
        <dbReference type="Proteomes" id="UP000248148"/>
    </source>
</evidence>
<dbReference type="SUPFAM" id="SSF46689">
    <property type="entry name" value="Homeodomain-like"/>
    <property type="match status" value="1"/>
</dbReference>
<dbReference type="InterPro" id="IPR009057">
    <property type="entry name" value="Homeodomain-like_sf"/>
</dbReference>
<dbReference type="PRINTS" id="PR00455">
    <property type="entry name" value="HTHTETR"/>
</dbReference>
<dbReference type="Proteomes" id="UP000248148">
    <property type="component" value="Unassembled WGS sequence"/>
</dbReference>
<evidence type="ECO:0000256" key="6">
    <source>
        <dbReference type="SAM" id="MobiDB-lite"/>
    </source>
</evidence>
<name>A0A318TKH7_9BRAD</name>
<evidence type="ECO:0000256" key="3">
    <source>
        <dbReference type="ARBA" id="ARBA00023125"/>
    </source>
</evidence>
<evidence type="ECO:0000259" key="7">
    <source>
        <dbReference type="PROSITE" id="PS50977"/>
    </source>
</evidence>
<dbReference type="Pfam" id="PF00440">
    <property type="entry name" value="TetR_N"/>
    <property type="match status" value="1"/>
</dbReference>
<dbReference type="InterPro" id="IPR039538">
    <property type="entry name" value="BetI_C"/>
</dbReference>
<dbReference type="Pfam" id="PF13977">
    <property type="entry name" value="TetR_C_6"/>
    <property type="match status" value="1"/>
</dbReference>
<dbReference type="InterPro" id="IPR050109">
    <property type="entry name" value="HTH-type_TetR-like_transc_reg"/>
</dbReference>
<dbReference type="AlphaFoldDB" id="A0A318TKH7"/>
<feature type="compositionally biased region" description="Basic and acidic residues" evidence="6">
    <location>
        <begin position="1"/>
        <end position="10"/>
    </location>
</feature>
<dbReference type="Gene3D" id="1.10.357.10">
    <property type="entry name" value="Tetracycline Repressor, domain 2"/>
    <property type="match status" value="1"/>
</dbReference>
<dbReference type="GO" id="GO:0003700">
    <property type="term" value="F:DNA-binding transcription factor activity"/>
    <property type="evidence" value="ECO:0007669"/>
    <property type="project" value="TreeGrafter"/>
</dbReference>
<keyword evidence="4" id="KW-0804">Transcription</keyword>
<evidence type="ECO:0000256" key="1">
    <source>
        <dbReference type="ARBA" id="ARBA00022491"/>
    </source>
</evidence>
<reference evidence="8 9" key="1">
    <citation type="submission" date="2018-06" db="EMBL/GenBank/DDBJ databases">
        <title>Genomic Encyclopedia of Archaeal and Bacterial Type Strains, Phase II (KMG-II): from individual species to whole genera.</title>
        <authorList>
            <person name="Goeker M."/>
        </authorList>
    </citation>
    <scope>NUCLEOTIDE SEQUENCE [LARGE SCALE GENOMIC DNA]</scope>
    <source>
        <strain evidence="8 9">JCM 11668</strain>
    </source>
</reference>
<evidence type="ECO:0000256" key="4">
    <source>
        <dbReference type="ARBA" id="ARBA00023163"/>
    </source>
</evidence>
<dbReference type="PROSITE" id="PS01081">
    <property type="entry name" value="HTH_TETR_1"/>
    <property type="match status" value="1"/>
</dbReference>
<feature type="domain" description="HTH tetR-type" evidence="7">
    <location>
        <begin position="36"/>
        <end position="96"/>
    </location>
</feature>
<feature type="region of interest" description="Disordered" evidence="6">
    <location>
        <begin position="1"/>
        <end position="31"/>
    </location>
</feature>
<dbReference type="InterPro" id="IPR023772">
    <property type="entry name" value="DNA-bd_HTH_TetR-type_CS"/>
</dbReference>
<gene>
    <name evidence="8" type="ORF">BJ122_11256</name>
</gene>
<dbReference type="EMBL" id="QJTI01000012">
    <property type="protein sequence ID" value="PYF02395.1"/>
    <property type="molecule type" value="Genomic_DNA"/>
</dbReference>
<dbReference type="PANTHER" id="PTHR30055:SF234">
    <property type="entry name" value="HTH-TYPE TRANSCRIPTIONAL REGULATOR BETI"/>
    <property type="match status" value="1"/>
</dbReference>
<feature type="DNA-binding region" description="H-T-H motif" evidence="5">
    <location>
        <begin position="59"/>
        <end position="78"/>
    </location>
</feature>
<dbReference type="InterPro" id="IPR001647">
    <property type="entry name" value="HTH_TetR"/>
</dbReference>
<dbReference type="PROSITE" id="PS50977">
    <property type="entry name" value="HTH_TETR_2"/>
    <property type="match status" value="1"/>
</dbReference>
<keyword evidence="2" id="KW-0805">Transcription regulation</keyword>
<dbReference type="GO" id="GO:0000976">
    <property type="term" value="F:transcription cis-regulatory region binding"/>
    <property type="evidence" value="ECO:0007669"/>
    <property type="project" value="TreeGrafter"/>
</dbReference>
<organism evidence="8 9">
    <name type="scientific">Rhodopseudomonas faecalis</name>
    <dbReference type="NCBI Taxonomy" id="99655"/>
    <lineage>
        <taxon>Bacteria</taxon>
        <taxon>Pseudomonadati</taxon>
        <taxon>Pseudomonadota</taxon>
        <taxon>Alphaproteobacteria</taxon>
        <taxon>Hyphomicrobiales</taxon>
        <taxon>Nitrobacteraceae</taxon>
        <taxon>Rhodopseudomonas</taxon>
    </lineage>
</organism>
<dbReference type="PANTHER" id="PTHR30055">
    <property type="entry name" value="HTH-TYPE TRANSCRIPTIONAL REGULATOR RUTR"/>
    <property type="match status" value="1"/>
</dbReference>
<evidence type="ECO:0000256" key="5">
    <source>
        <dbReference type="PROSITE-ProRule" id="PRU00335"/>
    </source>
</evidence>
<protein>
    <submittedName>
        <fullName evidence="8">TetR family transcriptional regulator</fullName>
    </submittedName>
</protein>
<keyword evidence="3 5" id="KW-0238">DNA-binding</keyword>
<evidence type="ECO:0000313" key="8">
    <source>
        <dbReference type="EMBL" id="PYF02395.1"/>
    </source>
</evidence>
<accession>A0A318TKH7</accession>
<keyword evidence="9" id="KW-1185">Reference proteome</keyword>
<dbReference type="InterPro" id="IPR036271">
    <property type="entry name" value="Tet_transcr_reg_TetR-rel_C_sf"/>
</dbReference>
<evidence type="ECO:0000256" key="2">
    <source>
        <dbReference type="ARBA" id="ARBA00023015"/>
    </source>
</evidence>